<dbReference type="EMBL" id="RXGB01037496">
    <property type="protein sequence ID" value="TMW80846.1"/>
    <property type="molecule type" value="Genomic_DNA"/>
</dbReference>
<reference evidence="1" key="1">
    <citation type="submission" date="2019-05" db="EMBL/GenBank/DDBJ databases">
        <title>The de novo reference genome and transcriptome assemblies of the wild tomato species Solanum chilense.</title>
        <authorList>
            <person name="Stam R."/>
            <person name="Nosenko T."/>
            <person name="Hoerger A.C."/>
            <person name="Stephan W."/>
            <person name="Seidel M.A."/>
            <person name="Kuhn J.M.M."/>
            <person name="Haberer G."/>
            <person name="Tellier A."/>
        </authorList>
    </citation>
    <scope>NUCLEOTIDE SEQUENCE</scope>
    <source>
        <tissue evidence="1">Mature leaves</tissue>
    </source>
</reference>
<name>A0A6N2AF18_SOLCI</name>
<dbReference type="AlphaFoldDB" id="A0A6N2AF18"/>
<organism evidence="1">
    <name type="scientific">Solanum chilense</name>
    <name type="common">Tomato</name>
    <name type="synonym">Lycopersicon chilense</name>
    <dbReference type="NCBI Taxonomy" id="4083"/>
    <lineage>
        <taxon>Eukaryota</taxon>
        <taxon>Viridiplantae</taxon>
        <taxon>Streptophyta</taxon>
        <taxon>Embryophyta</taxon>
        <taxon>Tracheophyta</taxon>
        <taxon>Spermatophyta</taxon>
        <taxon>Magnoliopsida</taxon>
        <taxon>eudicotyledons</taxon>
        <taxon>Gunneridae</taxon>
        <taxon>Pentapetalae</taxon>
        <taxon>asterids</taxon>
        <taxon>lamiids</taxon>
        <taxon>Solanales</taxon>
        <taxon>Solanaceae</taxon>
        <taxon>Solanoideae</taxon>
        <taxon>Solaneae</taxon>
        <taxon>Solanum</taxon>
        <taxon>Solanum subgen. Lycopersicon</taxon>
    </lineage>
</organism>
<gene>
    <name evidence="1" type="ORF">EJD97_014458</name>
</gene>
<sequence>TVHRWQRSKAAEGRWGSLTNCGVTNLVTVRRGYDGPSSRFVVKFREVIQYPEYKSRSVLERRPSTDRCAYDGPSYLSSRVVKRAAEEIAQVWDERVHDGPS</sequence>
<comment type="caution">
    <text evidence="1">The sequence shown here is derived from an EMBL/GenBank/DDBJ whole genome shotgun (WGS) entry which is preliminary data.</text>
</comment>
<accession>A0A6N2AF18</accession>
<protein>
    <submittedName>
        <fullName evidence="1">Uncharacterized protein</fullName>
    </submittedName>
</protein>
<evidence type="ECO:0000313" key="1">
    <source>
        <dbReference type="EMBL" id="TMW80846.1"/>
    </source>
</evidence>
<feature type="non-terminal residue" evidence="1">
    <location>
        <position position="1"/>
    </location>
</feature>
<proteinExistence type="predicted"/>